<dbReference type="EC" id="3.2.1.40" evidence="2"/>
<dbReference type="OrthoDB" id="9761045at2"/>
<dbReference type="Gene3D" id="2.60.120.260">
    <property type="entry name" value="Galactose-binding domain-like"/>
    <property type="match status" value="2"/>
</dbReference>
<dbReference type="Proteomes" id="UP000307790">
    <property type="component" value="Unassembled WGS sequence"/>
</dbReference>
<comment type="caution">
    <text evidence="9">The sequence shown here is derived from an EMBL/GenBank/DDBJ whole genome shotgun (WGS) entry which is preliminary data.</text>
</comment>
<evidence type="ECO:0000256" key="4">
    <source>
        <dbReference type="SAM" id="SignalP"/>
    </source>
</evidence>
<dbReference type="GO" id="GO:0030596">
    <property type="term" value="F:alpha-L-rhamnosidase activity"/>
    <property type="evidence" value="ECO:0007669"/>
    <property type="project" value="UniProtKB-EC"/>
</dbReference>
<comment type="catalytic activity">
    <reaction evidence="1">
        <text>Hydrolysis of terminal non-reducing alpha-L-rhamnose residues in alpha-L-rhamnosides.</text>
        <dbReference type="EC" id="3.2.1.40"/>
    </reaction>
</comment>
<dbReference type="Pfam" id="PF05592">
    <property type="entry name" value="Bac_rhamnosid"/>
    <property type="match status" value="1"/>
</dbReference>
<sequence length="968" mass="108736">MKNGRSRLIFWVAISAICLGCSPQPTAEEITAKSIQKSTQETSLSPSNLLIEGNKTPLNVHNGNANMSWHANVERQRYYQIQVATTLAKLHDGESDLWDSGKVDSSRSVNIPYQGKTLKANQRAVWRVRVWSDDAINPGAWSQAEYWEMGLLNAHSWQAKWIQAEQQVAVQNNDAVEHWMRLAADLTNPKLNQSKRDTQHQVLKQLIEQPTAALFRHDFHLDGRKIVKAKLHSTAAGYYEVYLNGRNVDDRIMDPGQTDFDQRILYNTDAVSDFLSPGKNTIAVHLGSGWYDENIAFSRWSNPDKKSSTAKKKSLSYGQPKFIAQLHVTYDDGSSQLIVSDESWLSHPSPIVKEGVFSGELLDANLAIDGWNRTGLEVKDWQPVRVLNQWPTKVLEPQLLPPIKAIKKLTPVAMFNPQANVWVFDFGQNFTGIPTIDLAKLNLSKDQAVYFRYGEWVDTFGNISLKSGGGAPLLKQVDGYIATGDEQGTWTPIFTWHGFRYVEVTGLQEQPALDAISAHLVRSDVAVAGTFESSDPLLNRIHDTALWGYESNLMALPMDCPIRERAGWTGDAHAALITGNYNYQMGNFWQKYLGDFKTAAYVAPAVVPGKRTHGGNFDWAAAEIIIAWEHYRHYGDLQLLQNQYPSMQEYMQAGEAKLENSLLRTGYGDWCDPVVKPGTPRVNGRCSPQHTTPTITSSALFAHTADLMANISTQLNKPEQANHYSQLFTRISEQFHQEFYDPKTSHYGSQTADAMAIMFAIAPEHLRPSIAHALNENVIRDWHGHASVGALGQTYLYRALSDFGYANTAFNIFKAKGYPGYDYMFNELNATTLWERKGFYDPQQDPDGTEAPGFSLNHPFHSGYDGWFYEGLGGIRPLDDSVGYQHFALQPEFVDGLDWVKVSYQTHYGTIKSHWQRETDTVVWKFTVPDNTVAYVSVPEINAKGAKTKKPAKYSAGQYVLQINLNGT</sequence>
<dbReference type="AlphaFoldDB" id="A0A5R9IRL2"/>
<name>A0A5R9IRL2_9GAMM</name>
<feature type="domain" description="Alpha-L-rhamnosidase C-terminal" evidence="8">
    <location>
        <begin position="874"/>
        <end position="950"/>
    </location>
</feature>
<feature type="domain" description="Alpha-L-rhamnosidase concanavalin-like" evidence="5">
    <location>
        <begin position="419"/>
        <end position="520"/>
    </location>
</feature>
<evidence type="ECO:0000259" key="5">
    <source>
        <dbReference type="Pfam" id="PF05592"/>
    </source>
</evidence>
<evidence type="ECO:0000313" key="9">
    <source>
        <dbReference type="EMBL" id="TLU65856.1"/>
    </source>
</evidence>
<protein>
    <recommendedName>
        <fullName evidence="2">alpha-L-rhamnosidase</fullName>
        <ecNumber evidence="2">3.2.1.40</ecNumber>
    </recommendedName>
</protein>
<evidence type="ECO:0000256" key="1">
    <source>
        <dbReference type="ARBA" id="ARBA00001445"/>
    </source>
</evidence>
<dbReference type="PANTHER" id="PTHR33307:SF6">
    <property type="entry name" value="ALPHA-RHAMNOSIDASE (EUROFUNG)-RELATED"/>
    <property type="match status" value="1"/>
</dbReference>
<dbReference type="InterPro" id="IPR008928">
    <property type="entry name" value="6-hairpin_glycosidase_sf"/>
</dbReference>
<keyword evidence="10" id="KW-1185">Reference proteome</keyword>
<feature type="domain" description="Bacterial alpha-L-rhamnosidase N-terminal" evidence="6">
    <location>
        <begin position="225"/>
        <end position="405"/>
    </location>
</feature>
<dbReference type="Gene3D" id="1.50.10.10">
    <property type="match status" value="1"/>
</dbReference>
<dbReference type="PIRSF" id="PIRSF010631">
    <property type="entry name" value="A-rhamnsds"/>
    <property type="match status" value="1"/>
</dbReference>
<dbReference type="Pfam" id="PF08531">
    <property type="entry name" value="Bac_rhamnosid_N"/>
    <property type="match status" value="1"/>
</dbReference>
<feature type="chain" id="PRO_5024310975" description="alpha-L-rhamnosidase" evidence="4">
    <location>
        <begin position="28"/>
        <end position="968"/>
    </location>
</feature>
<dbReference type="InterPro" id="IPR013783">
    <property type="entry name" value="Ig-like_fold"/>
</dbReference>
<proteinExistence type="predicted"/>
<dbReference type="InterPro" id="IPR035398">
    <property type="entry name" value="Bac_rhamnosid_C"/>
</dbReference>
<accession>A0A5R9IRL2</accession>
<dbReference type="Gene3D" id="2.60.420.10">
    <property type="entry name" value="Maltose phosphorylase, domain 3"/>
    <property type="match status" value="1"/>
</dbReference>
<organism evidence="9 10">
    <name type="scientific">Thalassotalea litorea</name>
    <dbReference type="NCBI Taxonomy" id="2020715"/>
    <lineage>
        <taxon>Bacteria</taxon>
        <taxon>Pseudomonadati</taxon>
        <taxon>Pseudomonadota</taxon>
        <taxon>Gammaproteobacteria</taxon>
        <taxon>Alteromonadales</taxon>
        <taxon>Colwelliaceae</taxon>
        <taxon>Thalassotalea</taxon>
    </lineage>
</organism>
<dbReference type="InterPro" id="IPR012341">
    <property type="entry name" value="6hp_glycosidase-like_sf"/>
</dbReference>
<dbReference type="InterPro" id="IPR013737">
    <property type="entry name" value="Bac_rhamnosid_N"/>
</dbReference>
<reference evidence="9 10" key="1">
    <citation type="submission" date="2019-05" db="EMBL/GenBank/DDBJ databases">
        <title>Genome sequences of Thalassotalea litorea 1K03283.</title>
        <authorList>
            <person name="Zhang D."/>
        </authorList>
    </citation>
    <scope>NUCLEOTIDE SEQUENCE [LARGE SCALE GENOMIC DNA]</scope>
    <source>
        <strain evidence="9 10">MCCC 1K03283</strain>
    </source>
</reference>
<dbReference type="InterPro" id="IPR008902">
    <property type="entry name" value="Rhamnosid_concanavalin"/>
</dbReference>
<dbReference type="Gene3D" id="2.60.40.10">
    <property type="entry name" value="Immunoglobulins"/>
    <property type="match status" value="1"/>
</dbReference>
<dbReference type="InterPro" id="IPR016007">
    <property type="entry name" value="Alpha_rhamnosid"/>
</dbReference>
<evidence type="ECO:0000259" key="8">
    <source>
        <dbReference type="Pfam" id="PF17390"/>
    </source>
</evidence>
<evidence type="ECO:0000313" key="10">
    <source>
        <dbReference type="Proteomes" id="UP000307790"/>
    </source>
</evidence>
<keyword evidence="4" id="KW-0732">Signal</keyword>
<dbReference type="GO" id="GO:0005975">
    <property type="term" value="P:carbohydrate metabolic process"/>
    <property type="evidence" value="ECO:0007669"/>
    <property type="project" value="InterPro"/>
</dbReference>
<keyword evidence="3" id="KW-0378">Hydrolase</keyword>
<dbReference type="PANTHER" id="PTHR33307">
    <property type="entry name" value="ALPHA-RHAMNOSIDASE (EUROFUNG)"/>
    <property type="match status" value="1"/>
</dbReference>
<dbReference type="InterPro" id="IPR035396">
    <property type="entry name" value="Bac_rhamnosid6H"/>
</dbReference>
<evidence type="ECO:0000256" key="3">
    <source>
        <dbReference type="ARBA" id="ARBA00022801"/>
    </source>
</evidence>
<dbReference type="Pfam" id="PF17389">
    <property type="entry name" value="Bac_rhamnosid6H"/>
    <property type="match status" value="1"/>
</dbReference>
<gene>
    <name evidence="9" type="ORF">FE810_07325</name>
</gene>
<dbReference type="Pfam" id="PF25788">
    <property type="entry name" value="Ig_Rha78A_N"/>
    <property type="match status" value="1"/>
</dbReference>
<dbReference type="SUPFAM" id="SSF48208">
    <property type="entry name" value="Six-hairpin glycosidases"/>
    <property type="match status" value="1"/>
</dbReference>
<dbReference type="EMBL" id="VCBC01000006">
    <property type="protein sequence ID" value="TLU65856.1"/>
    <property type="molecule type" value="Genomic_DNA"/>
</dbReference>
<evidence type="ECO:0000259" key="6">
    <source>
        <dbReference type="Pfam" id="PF08531"/>
    </source>
</evidence>
<dbReference type="Pfam" id="PF17390">
    <property type="entry name" value="Bac_rhamnosid_C"/>
    <property type="match status" value="1"/>
</dbReference>
<evidence type="ECO:0000256" key="2">
    <source>
        <dbReference type="ARBA" id="ARBA00012652"/>
    </source>
</evidence>
<feature type="signal peptide" evidence="4">
    <location>
        <begin position="1"/>
        <end position="27"/>
    </location>
</feature>
<evidence type="ECO:0000259" key="7">
    <source>
        <dbReference type="Pfam" id="PF17389"/>
    </source>
</evidence>
<feature type="domain" description="Alpha-L-rhamnosidase six-hairpin glycosidase" evidence="7">
    <location>
        <begin position="528"/>
        <end position="870"/>
    </location>
</feature>